<protein>
    <recommendedName>
        <fullName evidence="4">Lipoprotein</fullName>
    </recommendedName>
</protein>
<evidence type="ECO:0000313" key="3">
    <source>
        <dbReference type="Proteomes" id="UP000712157"/>
    </source>
</evidence>
<feature type="signal peptide" evidence="1">
    <location>
        <begin position="1"/>
        <end position="25"/>
    </location>
</feature>
<dbReference type="EMBL" id="JAHQCW010000005">
    <property type="protein sequence ID" value="MBU9735767.1"/>
    <property type="molecule type" value="Genomic_DNA"/>
</dbReference>
<dbReference type="AlphaFoldDB" id="A0A949N9U8"/>
<organism evidence="2 3">
    <name type="scientific">Diplocloster agilis</name>
    <dbReference type="NCBI Taxonomy" id="2850323"/>
    <lineage>
        <taxon>Bacteria</taxon>
        <taxon>Bacillati</taxon>
        <taxon>Bacillota</taxon>
        <taxon>Clostridia</taxon>
        <taxon>Lachnospirales</taxon>
        <taxon>Lachnospiraceae</taxon>
        <taxon>Diplocloster</taxon>
    </lineage>
</organism>
<proteinExistence type="predicted"/>
<dbReference type="Pfam" id="PF19546">
    <property type="entry name" value="DUF6070"/>
    <property type="match status" value="1"/>
</dbReference>
<evidence type="ECO:0008006" key="4">
    <source>
        <dbReference type="Google" id="ProtNLM"/>
    </source>
</evidence>
<gene>
    <name evidence="2" type="ORF">KTH89_04410</name>
</gene>
<dbReference type="Proteomes" id="UP000712157">
    <property type="component" value="Unassembled WGS sequence"/>
</dbReference>
<reference evidence="2" key="1">
    <citation type="submission" date="2021-06" db="EMBL/GenBank/DDBJ databases">
        <title>Description of novel taxa of the family Lachnospiraceae.</title>
        <authorList>
            <person name="Chaplin A.V."/>
            <person name="Sokolova S.R."/>
            <person name="Pikina A.P."/>
            <person name="Korzhanova M."/>
            <person name="Belova V."/>
            <person name="Korostin D."/>
            <person name="Efimov B.A."/>
        </authorList>
    </citation>
    <scope>NUCLEOTIDE SEQUENCE</scope>
    <source>
        <strain evidence="2">ASD5720</strain>
    </source>
</reference>
<dbReference type="InterPro" id="IPR045714">
    <property type="entry name" value="DUF6070"/>
</dbReference>
<dbReference type="RefSeq" id="WP_238720757.1">
    <property type="nucleotide sequence ID" value="NZ_JAHQCW010000005.1"/>
</dbReference>
<evidence type="ECO:0000256" key="1">
    <source>
        <dbReference type="SAM" id="SignalP"/>
    </source>
</evidence>
<comment type="caution">
    <text evidence="2">The sequence shown here is derived from an EMBL/GenBank/DDBJ whole genome shotgun (WGS) entry which is preliminary data.</text>
</comment>
<accession>A0A949N9U8</accession>
<keyword evidence="1" id="KW-0732">Signal</keyword>
<dbReference type="PROSITE" id="PS51257">
    <property type="entry name" value="PROKAR_LIPOPROTEIN"/>
    <property type="match status" value="1"/>
</dbReference>
<feature type="chain" id="PRO_5038983319" description="Lipoprotein" evidence="1">
    <location>
        <begin position="26"/>
        <end position="389"/>
    </location>
</feature>
<evidence type="ECO:0000313" key="2">
    <source>
        <dbReference type="EMBL" id="MBU9735767.1"/>
    </source>
</evidence>
<name>A0A949N9U8_9FIRM</name>
<keyword evidence="3" id="KW-1185">Reference proteome</keyword>
<sequence length="389" mass="44545">MRKPGKKNIQWLYIPLLLIASTFFAGCSQTEPVAERTGNQTVLSENTLNLEQKELLDQISYSGIHLSSQQRYQLAVETLRVAGELTDKISENSDLTLQEAVRYLASQKYAVTDQENRCNLENPEAAGAFCGKLIKGEKAQTTLYRINEDKTLVRLDLESKMNQLTVTRTATAWKETGGQWVSAIEKYTAKSFAYTEKGYLLFQKDQPDGYDGPDGCDAIRILPLSDELRAYCREMIAPVGYHCRNLFLIDWDRQNLDQIQFADLFPVLYEMEYGYRPDSLLWNRLSDQDVENLIQNYLPVSQEQIKKLVPHEEGHYIWKKPDQMERIPGIVPFPEVTRAVENTDGTLTLTVDAVWPQKETDKAFTHETTVRITDGGFQYMGNRIVDTEE</sequence>